<evidence type="ECO:0000256" key="2">
    <source>
        <dbReference type="SAM" id="SignalP"/>
    </source>
</evidence>
<sequence>MWCIISTTYLICLHLTICSSTAICLRRHKRPHAGKATISSSSSLQKGTKTQPITQKTESKKSSGSMAGQQGSVQHNEYLPPVLARTQEEEEKKIGEGEKGGKPPTQTPTKPLSEHVRQTFRIFSPLTQEKDEGCDDYLNALGESSDREQLVARTQTQ</sequence>
<reference evidence="3 4" key="1">
    <citation type="submission" date="2019-10" db="EMBL/GenBank/DDBJ databases">
        <title>Assembly and Annotation for the nematode Trichostrongylus colubriformis.</title>
        <authorList>
            <person name="Martin J."/>
        </authorList>
    </citation>
    <scope>NUCLEOTIDE SEQUENCE [LARGE SCALE GENOMIC DNA]</scope>
    <source>
        <strain evidence="3">G859</strain>
        <tissue evidence="3">Whole worm</tissue>
    </source>
</reference>
<gene>
    <name evidence="3" type="ORF">GCK32_001301</name>
</gene>
<dbReference type="Proteomes" id="UP001331761">
    <property type="component" value="Unassembled WGS sequence"/>
</dbReference>
<evidence type="ECO:0000313" key="4">
    <source>
        <dbReference type="Proteomes" id="UP001331761"/>
    </source>
</evidence>
<feature type="region of interest" description="Disordered" evidence="1">
    <location>
        <begin position="35"/>
        <end position="116"/>
    </location>
</feature>
<proteinExistence type="predicted"/>
<keyword evidence="4" id="KW-1185">Reference proteome</keyword>
<name>A0AAN8IRQ1_TRICO</name>
<evidence type="ECO:0000313" key="3">
    <source>
        <dbReference type="EMBL" id="KAK5980778.1"/>
    </source>
</evidence>
<feature type="compositionally biased region" description="Polar residues" evidence="1">
    <location>
        <begin position="37"/>
        <end position="75"/>
    </location>
</feature>
<feature type="non-terminal residue" evidence="3">
    <location>
        <position position="157"/>
    </location>
</feature>
<organism evidence="3 4">
    <name type="scientific">Trichostrongylus colubriformis</name>
    <name type="common">Black scour worm</name>
    <dbReference type="NCBI Taxonomy" id="6319"/>
    <lineage>
        <taxon>Eukaryota</taxon>
        <taxon>Metazoa</taxon>
        <taxon>Ecdysozoa</taxon>
        <taxon>Nematoda</taxon>
        <taxon>Chromadorea</taxon>
        <taxon>Rhabditida</taxon>
        <taxon>Rhabditina</taxon>
        <taxon>Rhabditomorpha</taxon>
        <taxon>Strongyloidea</taxon>
        <taxon>Trichostrongylidae</taxon>
        <taxon>Trichostrongylus</taxon>
    </lineage>
</organism>
<feature type="compositionally biased region" description="Basic and acidic residues" evidence="1">
    <location>
        <begin position="86"/>
        <end position="101"/>
    </location>
</feature>
<keyword evidence="2" id="KW-0732">Signal</keyword>
<feature type="compositionally biased region" description="Low complexity" evidence="1">
    <location>
        <begin position="102"/>
        <end position="111"/>
    </location>
</feature>
<dbReference type="AlphaFoldDB" id="A0AAN8IRQ1"/>
<feature type="signal peptide" evidence="2">
    <location>
        <begin position="1"/>
        <end position="18"/>
    </location>
</feature>
<dbReference type="EMBL" id="WIXE01007008">
    <property type="protein sequence ID" value="KAK5980778.1"/>
    <property type="molecule type" value="Genomic_DNA"/>
</dbReference>
<protein>
    <submittedName>
        <fullName evidence="3">Uncharacterized protein</fullName>
    </submittedName>
</protein>
<accession>A0AAN8IRQ1</accession>
<feature type="chain" id="PRO_5043024950" evidence="2">
    <location>
        <begin position="19"/>
        <end position="157"/>
    </location>
</feature>
<evidence type="ECO:0000256" key="1">
    <source>
        <dbReference type="SAM" id="MobiDB-lite"/>
    </source>
</evidence>
<comment type="caution">
    <text evidence="3">The sequence shown here is derived from an EMBL/GenBank/DDBJ whole genome shotgun (WGS) entry which is preliminary data.</text>
</comment>